<dbReference type="Gene3D" id="3.30.420.100">
    <property type="match status" value="1"/>
</dbReference>
<dbReference type="InterPro" id="IPR005484">
    <property type="entry name" value="Ribosomal_uL18_bac/plant/anim"/>
</dbReference>
<evidence type="ECO:0000256" key="3">
    <source>
        <dbReference type="ARBA" id="ARBA00022884"/>
    </source>
</evidence>
<dbReference type="EMBL" id="MT226925">
    <property type="protein sequence ID" value="QOW07549.1"/>
    <property type="molecule type" value="Genomic_DNA"/>
</dbReference>
<dbReference type="PANTHER" id="PTHR12899">
    <property type="entry name" value="39S RIBOSOMAL PROTEIN L18, MITOCHONDRIAL"/>
    <property type="match status" value="1"/>
</dbReference>
<dbReference type="NCBIfam" id="TIGR00060">
    <property type="entry name" value="L18_bact"/>
    <property type="match status" value="1"/>
</dbReference>
<protein>
    <recommendedName>
        <fullName evidence="6 7">Large ribosomal subunit protein uL18c</fullName>
    </recommendedName>
</protein>
<evidence type="ECO:0000256" key="1">
    <source>
        <dbReference type="ARBA" id="ARBA00007116"/>
    </source>
</evidence>
<geneLocation type="chloroplast" evidence="8"/>
<evidence type="ECO:0000256" key="5">
    <source>
        <dbReference type="ARBA" id="ARBA00023274"/>
    </source>
</evidence>
<dbReference type="PANTHER" id="PTHR12899:SF3">
    <property type="entry name" value="LARGE RIBOSOMAL SUBUNIT PROTEIN UL18M"/>
    <property type="match status" value="1"/>
</dbReference>
<gene>
    <name evidence="7 8" type="primary">rpl18</name>
</gene>
<dbReference type="HAMAP" id="MF_01337_B">
    <property type="entry name" value="Ribosomal_uL18_B"/>
    <property type="match status" value="1"/>
</dbReference>
<organism evidence="8">
    <name type="scientific">Schizocladia ischiensis</name>
    <dbReference type="NCBI Taxonomy" id="196139"/>
    <lineage>
        <taxon>Eukaryota</taxon>
        <taxon>Sar</taxon>
        <taxon>Stramenopiles</taxon>
        <taxon>Ochrophyta</taxon>
        <taxon>PX clade</taxon>
        <taxon>Schizocladiophyceae</taxon>
        <taxon>Schizocladiales</taxon>
        <taxon>Schizocladiaceae</taxon>
        <taxon>Schizocladia</taxon>
    </lineage>
</organism>
<comment type="subcellular location">
    <subcellularLocation>
        <location evidence="7">Plastid</location>
        <location evidence="7">Chloroplast</location>
    </subcellularLocation>
</comment>
<keyword evidence="8" id="KW-0934">Plastid</keyword>
<accession>A0A7S6ZPB2</accession>
<evidence type="ECO:0000256" key="2">
    <source>
        <dbReference type="ARBA" id="ARBA00022730"/>
    </source>
</evidence>
<evidence type="ECO:0000256" key="7">
    <source>
        <dbReference type="HAMAP-Rule" id="MF_01337"/>
    </source>
</evidence>
<evidence type="ECO:0000256" key="6">
    <source>
        <dbReference type="ARBA" id="ARBA00035303"/>
    </source>
</evidence>
<dbReference type="GO" id="GO:0006412">
    <property type="term" value="P:translation"/>
    <property type="evidence" value="ECO:0007669"/>
    <property type="project" value="UniProtKB-UniRule"/>
</dbReference>
<comment type="similarity">
    <text evidence="1 7">Belongs to the universal ribosomal protein uL18 family.</text>
</comment>
<dbReference type="GeneID" id="63377837"/>
<dbReference type="GO" id="GO:0005840">
    <property type="term" value="C:ribosome"/>
    <property type="evidence" value="ECO:0007669"/>
    <property type="project" value="UniProtKB-KW"/>
</dbReference>
<dbReference type="RefSeq" id="YP_010032342.1">
    <property type="nucleotide sequence ID" value="NC_053868.1"/>
</dbReference>
<keyword evidence="4 7" id="KW-0689">Ribosomal protein</keyword>
<dbReference type="SUPFAM" id="SSF53137">
    <property type="entry name" value="Translational machinery components"/>
    <property type="match status" value="1"/>
</dbReference>
<dbReference type="GO" id="GO:0003735">
    <property type="term" value="F:structural constituent of ribosome"/>
    <property type="evidence" value="ECO:0007669"/>
    <property type="project" value="InterPro"/>
</dbReference>
<dbReference type="GO" id="GO:1990904">
    <property type="term" value="C:ribonucleoprotein complex"/>
    <property type="evidence" value="ECO:0007669"/>
    <property type="project" value="UniProtKB-KW"/>
</dbReference>
<keyword evidence="2 7" id="KW-0699">rRNA-binding</keyword>
<comment type="function">
    <text evidence="7">Binds 5S rRNA, forms part of the central protuberance of the 50S subunit.</text>
</comment>
<comment type="subunit">
    <text evidence="7">Part of the 50S ribosomal subunit; contacts the 5S rRNA.</text>
</comment>
<keyword evidence="8" id="KW-0150">Chloroplast</keyword>
<evidence type="ECO:0000256" key="4">
    <source>
        <dbReference type="ARBA" id="ARBA00022980"/>
    </source>
</evidence>
<keyword evidence="5 7" id="KW-0687">Ribonucleoprotein</keyword>
<dbReference type="GO" id="GO:0008097">
    <property type="term" value="F:5S rRNA binding"/>
    <property type="evidence" value="ECO:0007669"/>
    <property type="project" value="TreeGrafter"/>
</dbReference>
<dbReference type="AlphaFoldDB" id="A0A7S6ZPB2"/>
<dbReference type="InterPro" id="IPR057268">
    <property type="entry name" value="Ribosomal_L18"/>
</dbReference>
<keyword evidence="3 7" id="KW-0694">RNA-binding</keyword>
<name>A0A7S6ZPB2_9STRA</name>
<dbReference type="InterPro" id="IPR004389">
    <property type="entry name" value="Ribosomal_uL18_bac-type"/>
</dbReference>
<proteinExistence type="inferred from homology"/>
<evidence type="ECO:0000313" key="8">
    <source>
        <dbReference type="EMBL" id="QOW07549.1"/>
    </source>
</evidence>
<sequence>MGKRQKTKIKGTSLKPRLSVFRSNKHIYAQVIDDSCSKTIIACSTVEKEIQSQLSSTSTQLASKLVGEILGKRLLEIQISQIVFDRGKKPYHGRIKALAEGIRLTGSNIINF</sequence>
<reference evidence="8" key="1">
    <citation type="submission" date="2020-03" db="EMBL/GenBank/DDBJ databases">
        <title>Schizocladia ischiensis organellar genomes: estimating the origin of multicellularity in heterokonts and the emergence of shallow ocean ecosystems.</title>
        <authorList>
            <person name="Phillips N.E."/>
            <person name="Braun E.L."/>
            <person name="Boore J."/>
            <person name="Cheda B."/>
            <person name="Salomon M.P."/>
        </authorList>
    </citation>
    <scope>NUCLEOTIDE SEQUENCE</scope>
</reference>
<dbReference type="GO" id="GO:0009507">
    <property type="term" value="C:chloroplast"/>
    <property type="evidence" value="ECO:0007669"/>
    <property type="project" value="UniProtKB-SubCell"/>
</dbReference>
<dbReference type="Pfam" id="PF00861">
    <property type="entry name" value="Ribosomal_L18p"/>
    <property type="match status" value="1"/>
</dbReference>
<dbReference type="CDD" id="cd00432">
    <property type="entry name" value="Ribosomal_L18_L5e"/>
    <property type="match status" value="1"/>
</dbReference>